<name>A0ABS6UR68_9PSEU</name>
<evidence type="ECO:0000313" key="6">
    <source>
        <dbReference type="Proteomes" id="UP000694287"/>
    </source>
</evidence>
<dbReference type="CDD" id="cd03224">
    <property type="entry name" value="ABC_TM1139_LivF_branched"/>
    <property type="match status" value="1"/>
</dbReference>
<feature type="domain" description="ABC transporter" evidence="4">
    <location>
        <begin position="9"/>
        <end position="241"/>
    </location>
</feature>
<evidence type="ECO:0000259" key="4">
    <source>
        <dbReference type="PROSITE" id="PS50893"/>
    </source>
</evidence>
<gene>
    <name evidence="5" type="ORF">I4I81_10895</name>
</gene>
<dbReference type="PANTHER" id="PTHR43820:SF4">
    <property type="entry name" value="HIGH-AFFINITY BRANCHED-CHAIN AMINO ACID TRANSPORT ATP-BINDING PROTEIN LIVF"/>
    <property type="match status" value="1"/>
</dbReference>
<evidence type="ECO:0000313" key="5">
    <source>
        <dbReference type="EMBL" id="MBW0134763.1"/>
    </source>
</evidence>
<evidence type="ECO:0000256" key="1">
    <source>
        <dbReference type="ARBA" id="ARBA00005417"/>
    </source>
</evidence>
<keyword evidence="3" id="KW-0029">Amino-acid transport</keyword>
<proteinExistence type="inferred from homology"/>
<dbReference type="EMBL" id="JADQDK010000001">
    <property type="protein sequence ID" value="MBW0134763.1"/>
    <property type="molecule type" value="Genomic_DNA"/>
</dbReference>
<evidence type="ECO:0000256" key="2">
    <source>
        <dbReference type="ARBA" id="ARBA00022448"/>
    </source>
</evidence>
<dbReference type="PROSITE" id="PS50893">
    <property type="entry name" value="ABC_TRANSPORTER_2"/>
    <property type="match status" value="1"/>
</dbReference>
<dbReference type="RefSeq" id="WP_218605397.1">
    <property type="nucleotide sequence ID" value="NZ_JADQDJ010000344.1"/>
</dbReference>
<dbReference type="InterPro" id="IPR052156">
    <property type="entry name" value="BCAA_Transport_ATP-bd_LivF"/>
</dbReference>
<organism evidence="5 6">
    <name type="scientific">Pseudonocardia abyssalis</name>
    <dbReference type="NCBI Taxonomy" id="2792008"/>
    <lineage>
        <taxon>Bacteria</taxon>
        <taxon>Bacillati</taxon>
        <taxon>Actinomycetota</taxon>
        <taxon>Actinomycetes</taxon>
        <taxon>Pseudonocardiales</taxon>
        <taxon>Pseudonocardiaceae</taxon>
        <taxon>Pseudonocardia</taxon>
    </lineage>
</organism>
<keyword evidence="2" id="KW-0813">Transport</keyword>
<dbReference type="Proteomes" id="UP000694287">
    <property type="component" value="Unassembled WGS sequence"/>
</dbReference>
<dbReference type="InterPro" id="IPR017871">
    <property type="entry name" value="ABC_transporter-like_CS"/>
</dbReference>
<comment type="similarity">
    <text evidence="1">Belongs to the ABC transporter superfamily.</text>
</comment>
<evidence type="ECO:0000256" key="3">
    <source>
        <dbReference type="ARBA" id="ARBA00022970"/>
    </source>
</evidence>
<dbReference type="InterPro" id="IPR003593">
    <property type="entry name" value="AAA+_ATPase"/>
</dbReference>
<protein>
    <submittedName>
        <fullName evidence="5">ABC transporter ATP-binding protein</fullName>
    </submittedName>
</protein>
<dbReference type="PANTHER" id="PTHR43820">
    <property type="entry name" value="HIGH-AFFINITY BRANCHED-CHAIN AMINO ACID TRANSPORT ATP-BINDING PROTEIN LIVF"/>
    <property type="match status" value="1"/>
</dbReference>
<keyword evidence="6" id="KW-1185">Reference proteome</keyword>
<sequence>MPDAGAGLLEVDGLWVGYGDREVLRDLSFTVGPGEVLAVLGTNGAGKSTLLNCLAGLLAPSAGTVRFRGEDITRRPAWSRPSLGISLVPEGQQTFPAMTVEENLWVGGQASAGAAARLTDNVERVYTLFPRLAERRTQAAGTLSGGERQMLAVGRAMVSEPVLLMLDEPSHGLAPLVIEKIADMVDLIAETTALLVVEQNLLIPTQCASRVLVLDHSRIVLSGPADEVLGSDLVAATYLGADVEPTGGGAR</sequence>
<keyword evidence="5" id="KW-0067">ATP-binding</keyword>
<keyword evidence="5" id="KW-0547">Nucleotide-binding</keyword>
<reference evidence="5 6" key="1">
    <citation type="submission" date="2020-11" db="EMBL/GenBank/DDBJ databases">
        <title>Pseudonocardia abyssalis sp. nov. and Pseudonocardia oceani sp. nov., description and phylogenomic analysis of two novel actinomycetes isolated from the deep Southern Ocean.</title>
        <authorList>
            <person name="Parra J."/>
        </authorList>
    </citation>
    <scope>NUCLEOTIDE SEQUENCE [LARGE SCALE GENOMIC DNA]</scope>
    <source>
        <strain evidence="5 6">KRD-168</strain>
    </source>
</reference>
<accession>A0ABS6UR68</accession>
<dbReference type="InterPro" id="IPR003439">
    <property type="entry name" value="ABC_transporter-like_ATP-bd"/>
</dbReference>
<dbReference type="Pfam" id="PF00005">
    <property type="entry name" value="ABC_tran"/>
    <property type="match status" value="1"/>
</dbReference>
<dbReference type="PROSITE" id="PS00211">
    <property type="entry name" value="ABC_TRANSPORTER_1"/>
    <property type="match status" value="1"/>
</dbReference>
<dbReference type="SMART" id="SM00382">
    <property type="entry name" value="AAA"/>
    <property type="match status" value="1"/>
</dbReference>
<comment type="caution">
    <text evidence="5">The sequence shown here is derived from an EMBL/GenBank/DDBJ whole genome shotgun (WGS) entry which is preliminary data.</text>
</comment>
<dbReference type="GO" id="GO:0005524">
    <property type="term" value="F:ATP binding"/>
    <property type="evidence" value="ECO:0007669"/>
    <property type="project" value="UniProtKB-KW"/>
</dbReference>